<accession>A0A4V2UYK4</accession>
<evidence type="ECO:0000256" key="5">
    <source>
        <dbReference type="ARBA" id="ARBA00022741"/>
    </source>
</evidence>
<dbReference type="AlphaFoldDB" id="A0A4V2UYK4"/>
<evidence type="ECO:0000313" key="9">
    <source>
        <dbReference type="EMBL" id="TCT07808.1"/>
    </source>
</evidence>
<keyword evidence="4" id="KW-1003">Cell membrane</keyword>
<evidence type="ECO:0000256" key="2">
    <source>
        <dbReference type="ARBA" id="ARBA00005417"/>
    </source>
</evidence>
<dbReference type="FunFam" id="3.40.50.300:FF:000016">
    <property type="entry name" value="Oligopeptide ABC transporter ATP-binding component"/>
    <property type="match status" value="1"/>
</dbReference>
<dbReference type="SUPFAM" id="SSF52540">
    <property type="entry name" value="P-loop containing nucleoside triphosphate hydrolases"/>
    <property type="match status" value="1"/>
</dbReference>
<name>A0A4V2UYK4_9HYPH</name>
<evidence type="ECO:0000256" key="6">
    <source>
        <dbReference type="ARBA" id="ARBA00022840"/>
    </source>
</evidence>
<dbReference type="EMBL" id="SMAI01000001">
    <property type="protein sequence ID" value="TCT07808.1"/>
    <property type="molecule type" value="Genomic_DNA"/>
</dbReference>
<dbReference type="Pfam" id="PF08352">
    <property type="entry name" value="oligo_HPY"/>
    <property type="match status" value="1"/>
</dbReference>
<evidence type="ECO:0000256" key="4">
    <source>
        <dbReference type="ARBA" id="ARBA00022475"/>
    </source>
</evidence>
<dbReference type="PROSITE" id="PS00211">
    <property type="entry name" value="ABC_TRANSPORTER_1"/>
    <property type="match status" value="1"/>
</dbReference>
<dbReference type="InterPro" id="IPR003439">
    <property type="entry name" value="ABC_transporter-like_ATP-bd"/>
</dbReference>
<dbReference type="Gene3D" id="3.40.50.300">
    <property type="entry name" value="P-loop containing nucleotide triphosphate hydrolases"/>
    <property type="match status" value="1"/>
</dbReference>
<reference evidence="9 10" key="1">
    <citation type="submission" date="2019-03" db="EMBL/GenBank/DDBJ databases">
        <title>Genomic Encyclopedia of Type Strains, Phase IV (KMG-IV): sequencing the most valuable type-strain genomes for metagenomic binning, comparative biology and taxonomic classification.</title>
        <authorList>
            <person name="Goeker M."/>
        </authorList>
    </citation>
    <scope>NUCLEOTIDE SEQUENCE [LARGE SCALE GENOMIC DNA]</scope>
    <source>
        <strain evidence="9 10">DSM 9035</strain>
    </source>
</reference>
<keyword evidence="10" id="KW-1185">Reference proteome</keyword>
<dbReference type="GO" id="GO:0005886">
    <property type="term" value="C:plasma membrane"/>
    <property type="evidence" value="ECO:0007669"/>
    <property type="project" value="UniProtKB-SubCell"/>
</dbReference>
<evidence type="ECO:0000259" key="8">
    <source>
        <dbReference type="PROSITE" id="PS50893"/>
    </source>
</evidence>
<dbReference type="InterPro" id="IPR017871">
    <property type="entry name" value="ABC_transporter-like_CS"/>
</dbReference>
<dbReference type="GO" id="GO:0005524">
    <property type="term" value="F:ATP binding"/>
    <property type="evidence" value="ECO:0007669"/>
    <property type="project" value="UniProtKB-KW"/>
</dbReference>
<keyword evidence="3" id="KW-0813">Transport</keyword>
<dbReference type="NCBIfam" id="TIGR01727">
    <property type="entry name" value="oligo_HPY"/>
    <property type="match status" value="1"/>
</dbReference>
<gene>
    <name evidence="9" type="ORF">EDC64_101327</name>
</gene>
<dbReference type="RefSeq" id="WP_245504482.1">
    <property type="nucleotide sequence ID" value="NZ_SMAI01000001.1"/>
</dbReference>
<dbReference type="GO" id="GO:0015833">
    <property type="term" value="P:peptide transport"/>
    <property type="evidence" value="ECO:0007669"/>
    <property type="project" value="InterPro"/>
</dbReference>
<dbReference type="Pfam" id="PF00005">
    <property type="entry name" value="ABC_tran"/>
    <property type="match status" value="1"/>
</dbReference>
<dbReference type="SMART" id="SM00382">
    <property type="entry name" value="AAA"/>
    <property type="match status" value="1"/>
</dbReference>
<dbReference type="InterPro" id="IPR013563">
    <property type="entry name" value="Oligopep_ABC_C"/>
</dbReference>
<dbReference type="PANTHER" id="PTHR43297">
    <property type="entry name" value="OLIGOPEPTIDE TRANSPORT ATP-BINDING PROTEIN APPD"/>
    <property type="match status" value="1"/>
</dbReference>
<evidence type="ECO:0000256" key="1">
    <source>
        <dbReference type="ARBA" id="ARBA00004417"/>
    </source>
</evidence>
<dbReference type="GO" id="GO:0055085">
    <property type="term" value="P:transmembrane transport"/>
    <property type="evidence" value="ECO:0007669"/>
    <property type="project" value="UniProtKB-ARBA"/>
</dbReference>
<protein>
    <submittedName>
        <fullName evidence="9">Peptide/nickel transport system ATP-binding protein/oligopeptide transport system ATP-binding protein</fullName>
    </submittedName>
</protein>
<dbReference type="PROSITE" id="PS50893">
    <property type="entry name" value="ABC_TRANSPORTER_2"/>
    <property type="match status" value="1"/>
</dbReference>
<dbReference type="Proteomes" id="UP000294664">
    <property type="component" value="Unassembled WGS sequence"/>
</dbReference>
<organism evidence="9 10">
    <name type="scientific">Aquabacter spiritensis</name>
    <dbReference type="NCBI Taxonomy" id="933073"/>
    <lineage>
        <taxon>Bacteria</taxon>
        <taxon>Pseudomonadati</taxon>
        <taxon>Pseudomonadota</taxon>
        <taxon>Alphaproteobacteria</taxon>
        <taxon>Hyphomicrobiales</taxon>
        <taxon>Xanthobacteraceae</taxon>
        <taxon>Aquabacter</taxon>
    </lineage>
</organism>
<evidence type="ECO:0000313" key="10">
    <source>
        <dbReference type="Proteomes" id="UP000294664"/>
    </source>
</evidence>
<comment type="subcellular location">
    <subcellularLocation>
        <location evidence="1">Cell inner membrane</location>
        <topology evidence="1">Peripheral membrane protein</topology>
    </subcellularLocation>
</comment>
<keyword evidence="7" id="KW-0472">Membrane</keyword>
<keyword evidence="5" id="KW-0547">Nucleotide-binding</keyword>
<evidence type="ECO:0000256" key="7">
    <source>
        <dbReference type="ARBA" id="ARBA00023136"/>
    </source>
</evidence>
<comment type="caution">
    <text evidence="9">The sequence shown here is derived from an EMBL/GenBank/DDBJ whole genome shotgun (WGS) entry which is preliminary data.</text>
</comment>
<comment type="similarity">
    <text evidence="2">Belongs to the ABC transporter superfamily.</text>
</comment>
<dbReference type="CDD" id="cd03257">
    <property type="entry name" value="ABC_NikE_OppD_transporters"/>
    <property type="match status" value="1"/>
</dbReference>
<keyword evidence="6 9" id="KW-0067">ATP-binding</keyword>
<evidence type="ECO:0000256" key="3">
    <source>
        <dbReference type="ARBA" id="ARBA00022448"/>
    </source>
</evidence>
<proteinExistence type="inferred from homology"/>
<sequence length="329" mass="35944">MAEPLLSVENLVTHIFTDHGVVKAVDGVSLTIAPGEAVALVGESGSGKSMTAQSLMRLPRPPARILSGSVRFEGRDLLTLSEREMRAIRGGRMGMIFQDPSTYLNPLMRVGDQIAEAVMLHRKMRRAAARAEALEAMRLVRIPAPETVMDYYPHQLSGGMRQRILIAMVVTSRPSLMIADEPTTALDVTVQAQIMRLLAGLRTELGSALLLITHDLGLVAEFCDRVYVMYGGRIVETGTAEDIFYAPRHPYTRALMRSTLGPERRVERFEAIEGNPPNLARLPPGCSFNPRCPERLARCAHDAPPLFASASGVASRCWLAEGGSDERAA</sequence>
<dbReference type="InterPro" id="IPR003593">
    <property type="entry name" value="AAA+_ATPase"/>
</dbReference>
<dbReference type="GO" id="GO:0016887">
    <property type="term" value="F:ATP hydrolysis activity"/>
    <property type="evidence" value="ECO:0007669"/>
    <property type="project" value="InterPro"/>
</dbReference>
<dbReference type="InterPro" id="IPR027417">
    <property type="entry name" value="P-loop_NTPase"/>
</dbReference>
<feature type="domain" description="ABC transporter" evidence="8">
    <location>
        <begin position="6"/>
        <end position="256"/>
    </location>
</feature>
<dbReference type="PANTHER" id="PTHR43297:SF2">
    <property type="entry name" value="DIPEPTIDE TRANSPORT ATP-BINDING PROTEIN DPPD"/>
    <property type="match status" value="1"/>
</dbReference>
<dbReference type="InterPro" id="IPR050388">
    <property type="entry name" value="ABC_Ni/Peptide_Import"/>
</dbReference>